<keyword evidence="3" id="KW-0804">Transcription</keyword>
<dbReference type="InterPro" id="IPR018062">
    <property type="entry name" value="HTH_AraC-typ_CS"/>
</dbReference>
<reference evidence="5" key="3">
    <citation type="submission" date="2020-09" db="EMBL/GenBank/DDBJ databases">
        <authorList>
            <person name="Sun Q."/>
            <person name="Zhou Y."/>
        </authorList>
    </citation>
    <scope>NUCLEOTIDE SEQUENCE</scope>
    <source>
        <strain evidence="5">CGMCC 1.14984</strain>
    </source>
</reference>
<dbReference type="InterPro" id="IPR052158">
    <property type="entry name" value="INH-QAR"/>
</dbReference>
<dbReference type="PROSITE" id="PS00041">
    <property type="entry name" value="HTH_ARAC_FAMILY_1"/>
    <property type="match status" value="1"/>
</dbReference>
<dbReference type="PRINTS" id="PR00032">
    <property type="entry name" value="HTHARAC"/>
</dbReference>
<evidence type="ECO:0000259" key="4">
    <source>
        <dbReference type="PROSITE" id="PS01124"/>
    </source>
</evidence>
<evidence type="ECO:0000256" key="2">
    <source>
        <dbReference type="ARBA" id="ARBA00023125"/>
    </source>
</evidence>
<keyword evidence="2" id="KW-0238">DNA-binding</keyword>
<proteinExistence type="predicted"/>
<comment type="caution">
    <text evidence="5">The sequence shown here is derived from an EMBL/GenBank/DDBJ whole genome shotgun (WGS) entry which is preliminary data.</text>
</comment>
<dbReference type="InterPro" id="IPR009057">
    <property type="entry name" value="Homeodomain-like_sf"/>
</dbReference>
<evidence type="ECO:0000313" key="5">
    <source>
        <dbReference type="EMBL" id="GGI01408.1"/>
    </source>
</evidence>
<dbReference type="EMBL" id="VCJR02000006">
    <property type="protein sequence ID" value="NHK29613.1"/>
    <property type="molecule type" value="Genomic_DNA"/>
</dbReference>
<dbReference type="GO" id="GO:0043565">
    <property type="term" value="F:sequence-specific DNA binding"/>
    <property type="evidence" value="ECO:0007669"/>
    <property type="project" value="InterPro"/>
</dbReference>
<dbReference type="Gene3D" id="1.10.10.60">
    <property type="entry name" value="Homeodomain-like"/>
    <property type="match status" value="2"/>
</dbReference>
<evidence type="ECO:0000313" key="8">
    <source>
        <dbReference type="Proteomes" id="UP000818603"/>
    </source>
</evidence>
<accession>A0A8J3A652</accession>
<reference evidence="5" key="1">
    <citation type="journal article" date="2014" name="Int. J. Syst. Evol. Microbiol.">
        <title>Complete genome sequence of Corynebacterium casei LMG S-19264T (=DSM 44701T), isolated from a smear-ripened cheese.</title>
        <authorList>
            <consortium name="US DOE Joint Genome Institute (JGI-PGF)"/>
            <person name="Walter F."/>
            <person name="Albersmeier A."/>
            <person name="Kalinowski J."/>
            <person name="Ruckert C."/>
        </authorList>
    </citation>
    <scope>NUCLEOTIDE SEQUENCE</scope>
    <source>
        <strain evidence="5">CGMCC 1.14984</strain>
    </source>
</reference>
<evidence type="ECO:0000256" key="3">
    <source>
        <dbReference type="ARBA" id="ARBA00023163"/>
    </source>
</evidence>
<dbReference type="CDD" id="cd03137">
    <property type="entry name" value="GATase1_AraC_1"/>
    <property type="match status" value="1"/>
</dbReference>
<evidence type="ECO:0000313" key="6">
    <source>
        <dbReference type="EMBL" id="NHK29613.1"/>
    </source>
</evidence>
<dbReference type="EMBL" id="BMGZ01000004">
    <property type="protein sequence ID" value="GGI01408.1"/>
    <property type="molecule type" value="Genomic_DNA"/>
</dbReference>
<evidence type="ECO:0000256" key="1">
    <source>
        <dbReference type="ARBA" id="ARBA00023015"/>
    </source>
</evidence>
<dbReference type="AlphaFoldDB" id="A0A8J3A652"/>
<evidence type="ECO:0000313" key="7">
    <source>
        <dbReference type="Proteomes" id="UP000621856"/>
    </source>
</evidence>
<keyword evidence="8" id="KW-1185">Reference proteome</keyword>
<reference evidence="6 8" key="2">
    <citation type="submission" date="2020-02" db="EMBL/GenBank/DDBJ databases">
        <title>Genome sequence of Parvularcula flava strain NH6-79.</title>
        <authorList>
            <person name="Abdul Karim M.H."/>
            <person name="Lam M.Q."/>
            <person name="Chen S.J."/>
            <person name="Yahya A."/>
            <person name="Shahir S."/>
            <person name="Shamsir M.S."/>
            <person name="Chong C.S."/>
        </authorList>
    </citation>
    <scope>NUCLEOTIDE SEQUENCE [LARGE SCALE GENOMIC DNA]</scope>
    <source>
        <strain evidence="6 8">NH6-79</strain>
    </source>
</reference>
<dbReference type="RefSeq" id="WP_155142841.1">
    <property type="nucleotide sequence ID" value="NZ_BMGZ01000004.1"/>
</dbReference>
<dbReference type="InterPro" id="IPR029062">
    <property type="entry name" value="Class_I_gatase-like"/>
</dbReference>
<dbReference type="SUPFAM" id="SSF52317">
    <property type="entry name" value="Class I glutamine amidotransferase-like"/>
    <property type="match status" value="1"/>
</dbReference>
<dbReference type="SMART" id="SM00342">
    <property type="entry name" value="HTH_ARAC"/>
    <property type="match status" value="1"/>
</dbReference>
<dbReference type="InterPro" id="IPR002818">
    <property type="entry name" value="DJ-1/PfpI"/>
</dbReference>
<name>A0A8J3A652_9PROT</name>
<dbReference type="Proteomes" id="UP000621856">
    <property type="component" value="Unassembled WGS sequence"/>
</dbReference>
<gene>
    <name evidence="6" type="ORF">FF098_017025</name>
    <name evidence="5" type="ORF">GCM10011355_31980</name>
</gene>
<keyword evidence="1" id="KW-0805">Transcription regulation</keyword>
<dbReference type="PANTHER" id="PTHR43130:SF3">
    <property type="entry name" value="HTH-TYPE TRANSCRIPTIONAL REGULATOR RV1931C"/>
    <property type="match status" value="1"/>
</dbReference>
<dbReference type="SUPFAM" id="SSF46689">
    <property type="entry name" value="Homeodomain-like"/>
    <property type="match status" value="2"/>
</dbReference>
<sequence length="322" mass="34024">MTASRHIVFLITDGINTLDLTGPLEAFAAVNAFSPGAYSWTIAGETAAPVRAATGLTVLVDCAIEDAPLADTLILPGGCGPRTLIPSQGLVAGLTQAGNNARRVASVCTGTFLLYRSGLADRHRVATHWNHLSELAAACPGLSIDPDGLFVRDGKVWSSAGITAGIDMAMAMIAEDMGDTIAAAVARELVVYLRRPGSQAQFSEPLRAQNIDAGRLGSVIAWIGANLSCPLDNETLAARAGMSLRHFTRIFRETMGVSPAHYVERMRLDAARVMLGNGEGRISQVASAVGFATADSFRRAFERRFGIAPSAWRDQFSPGPAD</sequence>
<dbReference type="Proteomes" id="UP000818603">
    <property type="component" value="Unassembled WGS sequence"/>
</dbReference>
<feature type="domain" description="HTH araC/xylS-type" evidence="4">
    <location>
        <begin position="217"/>
        <end position="315"/>
    </location>
</feature>
<dbReference type="InterPro" id="IPR020449">
    <property type="entry name" value="Tscrpt_reg_AraC-type_HTH"/>
</dbReference>
<dbReference type="Pfam" id="PF01965">
    <property type="entry name" value="DJ-1_PfpI"/>
    <property type="match status" value="1"/>
</dbReference>
<dbReference type="GO" id="GO:0003700">
    <property type="term" value="F:DNA-binding transcription factor activity"/>
    <property type="evidence" value="ECO:0007669"/>
    <property type="project" value="InterPro"/>
</dbReference>
<dbReference type="PANTHER" id="PTHR43130">
    <property type="entry name" value="ARAC-FAMILY TRANSCRIPTIONAL REGULATOR"/>
    <property type="match status" value="1"/>
</dbReference>
<protein>
    <submittedName>
        <fullName evidence="5 6">Transcriptional regulator</fullName>
    </submittedName>
</protein>
<dbReference type="Gene3D" id="3.40.50.880">
    <property type="match status" value="1"/>
</dbReference>
<organism evidence="5 7">
    <name type="scientific">Aquisalinus luteolus</name>
    <dbReference type="NCBI Taxonomy" id="1566827"/>
    <lineage>
        <taxon>Bacteria</taxon>
        <taxon>Pseudomonadati</taxon>
        <taxon>Pseudomonadota</taxon>
        <taxon>Alphaproteobacteria</taxon>
        <taxon>Parvularculales</taxon>
        <taxon>Parvularculaceae</taxon>
        <taxon>Aquisalinus</taxon>
    </lineage>
</organism>
<dbReference type="PROSITE" id="PS01124">
    <property type="entry name" value="HTH_ARAC_FAMILY_2"/>
    <property type="match status" value="1"/>
</dbReference>
<dbReference type="Pfam" id="PF12833">
    <property type="entry name" value="HTH_18"/>
    <property type="match status" value="1"/>
</dbReference>
<dbReference type="InterPro" id="IPR018060">
    <property type="entry name" value="HTH_AraC"/>
</dbReference>